<dbReference type="Gene3D" id="3.40.50.300">
    <property type="entry name" value="P-loop containing nucleotide triphosphate hydrolases"/>
    <property type="match status" value="2"/>
</dbReference>
<dbReference type="InterPro" id="IPR027417">
    <property type="entry name" value="P-loop_NTPase"/>
</dbReference>
<evidence type="ECO:0000313" key="4">
    <source>
        <dbReference type="EMBL" id="MBS4539260.1"/>
    </source>
</evidence>
<sequence length="745" mass="88413">MIIEELIILSFGKFNGKNIKLSDGLNLIYGDNEAGKSTIHKFIEGMLYGFNKKYTKTKRYTEDYEKYFPWNNNQYKGVLKYSYDNEIYRIERNFEKGNDEVAVFDEETGEELTHMYEYNPVARVIEPTSLHFGINKSIYQNTISIAQLESKTDSNFAKEVKDNLINLGGTLDNEISIKNVIERLEKRINDIGTKNRLKTSPYGKIIEELNKLSKQRDKSHKMFEETKEFQYKINELKKELNELVRKKDKLEKDIYKYRCKEINDKYIKAKGLLKEIDSLHKQSYKLRRFKDIKIKDYGDIIKHENSVETIVENMSRIEENISLIQQKLDDVNSQLDQKNILIENINYKEKLTIYEKLKNKKKINKLLLLFSTISIVIGLVLGYSYNYIFYFLSVFMVFSDLYLVIKTKSINCSIIDKKVILDELENEKIKKNNELRDTERFLQNQLLEKNTEIQRLKTKLNEENMGIKFILSKNKFDDVDELKLGIEKKRLYEEIINRINYQREILSNILMKETIEELEEKMKECNKVSLDDIDIEEDIVEKLNVIKENIVNKDKEISNLEEKINTMNSLFRPIQEIDEEISIKQEMIDKYENELNSIEIAKATIEKISKNIHRDFAPKLNKKVSQIISDITHGKYKEIKITENLEMKIVDQNNNLIDIESLSYGTIDQIYFSLRFGIIDIIKEDKNIPLILDDCFIQYDDQRLSNILDYIYEQSMDRQIILFTCQKREQKILNDKKYSFNYIEI</sequence>
<dbReference type="RefSeq" id="WP_203367181.1">
    <property type="nucleotide sequence ID" value="NZ_WSFT01000044.1"/>
</dbReference>
<keyword evidence="5" id="KW-1185">Reference proteome</keyword>
<evidence type="ECO:0000313" key="5">
    <source>
        <dbReference type="Proteomes" id="UP000724672"/>
    </source>
</evidence>
<dbReference type="PANTHER" id="PTHR41259">
    <property type="entry name" value="DOUBLE-STRAND BREAK REPAIR RAD50 ATPASE, PUTATIVE-RELATED"/>
    <property type="match status" value="1"/>
</dbReference>
<organism evidence="4 5">
    <name type="scientific">Anaeromonas frigoriresistens</name>
    <dbReference type="NCBI Taxonomy" id="2683708"/>
    <lineage>
        <taxon>Bacteria</taxon>
        <taxon>Bacillati</taxon>
        <taxon>Bacillota</taxon>
        <taxon>Tissierellia</taxon>
        <taxon>Tissierellales</taxon>
        <taxon>Thermohalobacteraceae</taxon>
        <taxon>Anaeromonas</taxon>
    </lineage>
</organism>
<dbReference type="Proteomes" id="UP000724672">
    <property type="component" value="Unassembled WGS sequence"/>
</dbReference>
<feature type="coiled-coil region" evidence="1">
    <location>
        <begin position="508"/>
        <end position="608"/>
    </location>
</feature>
<keyword evidence="1" id="KW-0175">Coiled coil</keyword>
<feature type="transmembrane region" description="Helical" evidence="2">
    <location>
        <begin position="363"/>
        <end position="381"/>
    </location>
</feature>
<reference evidence="4" key="1">
    <citation type="submission" date="2019-12" db="EMBL/GenBank/DDBJ databases">
        <title>Clostridiaceae gen. nov. sp. nov., isolated from sediment in Xinjiang, China.</title>
        <authorList>
            <person name="Zhang R."/>
        </authorList>
    </citation>
    <scope>NUCLEOTIDE SEQUENCE</scope>
    <source>
        <strain evidence="4">D2Q-11</strain>
    </source>
</reference>
<dbReference type="Pfam" id="PF13514">
    <property type="entry name" value="AAA_27"/>
    <property type="match status" value="1"/>
</dbReference>
<dbReference type="PANTHER" id="PTHR41259:SF1">
    <property type="entry name" value="DOUBLE-STRAND BREAK REPAIR RAD50 ATPASE, PUTATIVE-RELATED"/>
    <property type="match status" value="1"/>
</dbReference>
<evidence type="ECO:0000256" key="1">
    <source>
        <dbReference type="SAM" id="Coils"/>
    </source>
</evidence>
<dbReference type="SUPFAM" id="SSF52540">
    <property type="entry name" value="P-loop containing nucleoside triphosphate hydrolases"/>
    <property type="match status" value="1"/>
</dbReference>
<keyword evidence="2" id="KW-0472">Membrane</keyword>
<comment type="caution">
    <text evidence="4">The sequence shown here is derived from an EMBL/GenBank/DDBJ whole genome shotgun (WGS) entry which is preliminary data.</text>
</comment>
<dbReference type="EMBL" id="WSFT01000044">
    <property type="protein sequence ID" value="MBS4539260.1"/>
    <property type="molecule type" value="Genomic_DNA"/>
</dbReference>
<keyword evidence="2" id="KW-0812">Transmembrane</keyword>
<protein>
    <submittedName>
        <fullName evidence="4">AAA family ATPase</fullName>
    </submittedName>
</protein>
<dbReference type="InterPro" id="IPR038734">
    <property type="entry name" value="YhaN_AAA"/>
</dbReference>
<name>A0A942UX96_9FIRM</name>
<feature type="coiled-coil region" evidence="1">
    <location>
        <begin position="421"/>
        <end position="463"/>
    </location>
</feature>
<keyword evidence="2" id="KW-1133">Transmembrane helix</keyword>
<feature type="coiled-coil region" evidence="1">
    <location>
        <begin position="226"/>
        <end position="260"/>
    </location>
</feature>
<evidence type="ECO:0000259" key="3">
    <source>
        <dbReference type="Pfam" id="PF13514"/>
    </source>
</evidence>
<evidence type="ECO:0000256" key="2">
    <source>
        <dbReference type="SAM" id="Phobius"/>
    </source>
</evidence>
<dbReference type="AlphaFoldDB" id="A0A942UX96"/>
<feature type="domain" description="YhaN AAA" evidence="3">
    <location>
        <begin position="1"/>
        <end position="60"/>
    </location>
</feature>
<accession>A0A942UX96</accession>
<proteinExistence type="predicted"/>
<gene>
    <name evidence="4" type="ORF">GOQ27_12360</name>
</gene>